<reference evidence="11" key="1">
    <citation type="submission" date="2015-07" db="EMBL/GenBank/DDBJ databases">
        <title>Whole genome sequence of an Ensifer adhaerens strain isolated from a cave pool in the Wind Cave National Park.</title>
        <authorList>
            <person name="Eng W.W.H."/>
            <person name="Gan H.M."/>
            <person name="Barton H.A."/>
            <person name="Savka M.A."/>
        </authorList>
    </citation>
    <scope>NUCLEOTIDE SEQUENCE [LARGE SCALE GENOMIC DNA]</scope>
    <source>
        <strain evidence="11">SD006</strain>
    </source>
</reference>
<dbReference type="Gene3D" id="1.10.3720.10">
    <property type="entry name" value="MetI-like"/>
    <property type="match status" value="2"/>
</dbReference>
<evidence type="ECO:0000256" key="8">
    <source>
        <dbReference type="RuleBase" id="RU363032"/>
    </source>
</evidence>
<keyword evidence="3" id="KW-1003">Cell membrane</keyword>
<feature type="transmembrane region" description="Helical" evidence="8">
    <location>
        <begin position="341"/>
        <end position="361"/>
    </location>
</feature>
<evidence type="ECO:0000256" key="1">
    <source>
        <dbReference type="ARBA" id="ARBA00004429"/>
    </source>
</evidence>
<dbReference type="OrthoDB" id="27542at2"/>
<dbReference type="PATRIC" id="fig|106592.7.peg.2666"/>
<keyword evidence="6 8" id="KW-1133">Transmembrane helix</keyword>
<feature type="transmembrane region" description="Helical" evidence="8">
    <location>
        <begin position="21"/>
        <end position="45"/>
    </location>
</feature>
<evidence type="ECO:0000256" key="2">
    <source>
        <dbReference type="ARBA" id="ARBA00022448"/>
    </source>
</evidence>
<dbReference type="PROSITE" id="PS50928">
    <property type="entry name" value="ABC_TM1"/>
    <property type="match status" value="2"/>
</dbReference>
<dbReference type="PANTHER" id="PTHR43357:SF4">
    <property type="entry name" value="INNER MEMBRANE ABC TRANSPORTER PERMEASE PROTEIN YDCV"/>
    <property type="match status" value="1"/>
</dbReference>
<dbReference type="EMBL" id="LGAP01000002">
    <property type="protein sequence ID" value="KOF20825.1"/>
    <property type="molecule type" value="Genomic_DNA"/>
</dbReference>
<dbReference type="AlphaFoldDB" id="A0A0L8C1T2"/>
<feature type="transmembrane region" description="Helical" evidence="8">
    <location>
        <begin position="261"/>
        <end position="281"/>
    </location>
</feature>
<gene>
    <name evidence="10" type="ORF">AC244_05185</name>
</gene>
<feature type="transmembrane region" description="Helical" evidence="8">
    <location>
        <begin position="441"/>
        <end position="469"/>
    </location>
</feature>
<dbReference type="Pfam" id="PF00528">
    <property type="entry name" value="BPD_transp_1"/>
    <property type="match status" value="1"/>
</dbReference>
<evidence type="ECO:0000256" key="5">
    <source>
        <dbReference type="ARBA" id="ARBA00022692"/>
    </source>
</evidence>
<dbReference type="CDD" id="cd06261">
    <property type="entry name" value="TM_PBP2"/>
    <property type="match status" value="2"/>
</dbReference>
<comment type="subcellular location">
    <subcellularLocation>
        <location evidence="1">Cell inner membrane</location>
        <topology evidence="1">Multi-pass membrane protein</topology>
    </subcellularLocation>
    <subcellularLocation>
        <location evidence="8">Cell membrane</location>
        <topology evidence="8">Multi-pass membrane protein</topology>
    </subcellularLocation>
</comment>
<dbReference type="SUPFAM" id="SSF161098">
    <property type="entry name" value="MetI-like"/>
    <property type="match status" value="2"/>
</dbReference>
<name>A0A0L8C1T2_ENSAD</name>
<feature type="transmembrane region" description="Helical" evidence="8">
    <location>
        <begin position="154"/>
        <end position="180"/>
    </location>
</feature>
<evidence type="ECO:0000256" key="6">
    <source>
        <dbReference type="ARBA" id="ARBA00022989"/>
    </source>
</evidence>
<feature type="transmembrane region" description="Helical" evidence="8">
    <location>
        <begin position="373"/>
        <end position="395"/>
    </location>
</feature>
<feature type="domain" description="ABC transmembrane type-1" evidence="9">
    <location>
        <begin position="370"/>
        <end position="562"/>
    </location>
</feature>
<keyword evidence="4" id="KW-0997">Cell inner membrane</keyword>
<organism evidence="10 11">
    <name type="scientific">Ensifer adhaerens</name>
    <name type="common">Sinorhizobium morelense</name>
    <dbReference type="NCBI Taxonomy" id="106592"/>
    <lineage>
        <taxon>Bacteria</taxon>
        <taxon>Pseudomonadati</taxon>
        <taxon>Pseudomonadota</taxon>
        <taxon>Alphaproteobacteria</taxon>
        <taxon>Hyphomicrobiales</taxon>
        <taxon>Rhizobiaceae</taxon>
        <taxon>Sinorhizobium/Ensifer group</taxon>
        <taxon>Ensifer</taxon>
    </lineage>
</organism>
<feature type="transmembrane region" description="Helical" evidence="8">
    <location>
        <begin position="416"/>
        <end position="435"/>
    </location>
</feature>
<keyword evidence="7 8" id="KW-0472">Membrane</keyword>
<feature type="transmembrane region" description="Helical" evidence="8">
    <location>
        <begin position="230"/>
        <end position="249"/>
    </location>
</feature>
<dbReference type="Proteomes" id="UP000037425">
    <property type="component" value="Unassembled WGS sequence"/>
</dbReference>
<sequence length="572" mass="61899">MTELSAGSVPSATRDRSTITFWAVSILTTILVIGPIAPIILQAFLDRPLYKPDAVVTAGNFVRLFTEAGMGKIVLNTLFFAVVTMVVAQLFGSVMAVIVGRTNLPGRKWIGEILIWPLFVSNLVMAFGWFTMYGPSGYITLAFKAGTGLSPWNLYSLTGMSIVAGLSQAPLAYLMCIGAVTKADAQLEDAARSAGASPMRALISITVPMMRPAMVYSAVLNFVIGIEMLAIPLVFGGPSGIHTVTTFLYDQGINAAVQSDYGIVGAGAVMLLLIVGLLVWLQGQLMKDSGRFVTVRGKASRPSLVDLGHWRWVAFAAVAAYVLFTIVAVFAGIFMRASVSFLTPLVPFWKLLTFANFELIFNQPGYVRAILNSVVISFLGGIIGTACVVLIALVAKRSEFRFRRALEYVALFPRSLPGIIAGLGFFYAVVWVPGLDMIRGTIWILIAAFVVRYIPIGFGAIAPALSQIGEELDRASRISGADWWTTMTRIVLPLLKPALFSSFALLFIHFFKEYVTAVFLYQPGSEIIGSTMLQLYAQGDNGPVSALATIQVIITALFVFMARRLLGAKIYG</sequence>
<evidence type="ECO:0000313" key="11">
    <source>
        <dbReference type="Proteomes" id="UP000037425"/>
    </source>
</evidence>
<dbReference type="InterPro" id="IPR000515">
    <property type="entry name" value="MetI-like"/>
</dbReference>
<evidence type="ECO:0000256" key="7">
    <source>
        <dbReference type="ARBA" id="ARBA00023136"/>
    </source>
</evidence>
<protein>
    <submittedName>
        <fullName evidence="10">ABC transporter permease</fullName>
    </submittedName>
</protein>
<evidence type="ECO:0000313" key="10">
    <source>
        <dbReference type="EMBL" id="KOF20825.1"/>
    </source>
</evidence>
<dbReference type="GO" id="GO:0005886">
    <property type="term" value="C:plasma membrane"/>
    <property type="evidence" value="ECO:0007669"/>
    <property type="project" value="UniProtKB-SubCell"/>
</dbReference>
<evidence type="ECO:0000256" key="4">
    <source>
        <dbReference type="ARBA" id="ARBA00022519"/>
    </source>
</evidence>
<comment type="caution">
    <text evidence="10">The sequence shown here is derived from an EMBL/GenBank/DDBJ whole genome shotgun (WGS) entry which is preliminary data.</text>
</comment>
<keyword evidence="2 8" id="KW-0813">Transport</keyword>
<accession>A0A0L8C1T2</accession>
<comment type="similarity">
    <text evidence="8">Belongs to the binding-protein-dependent transport system permease family.</text>
</comment>
<dbReference type="GO" id="GO:0055085">
    <property type="term" value="P:transmembrane transport"/>
    <property type="evidence" value="ECO:0007669"/>
    <property type="project" value="InterPro"/>
</dbReference>
<proteinExistence type="inferred from homology"/>
<feature type="transmembrane region" description="Helical" evidence="8">
    <location>
        <begin position="542"/>
        <end position="562"/>
    </location>
</feature>
<evidence type="ECO:0000259" key="9">
    <source>
        <dbReference type="PROSITE" id="PS50928"/>
    </source>
</evidence>
<keyword evidence="5 8" id="KW-0812">Transmembrane</keyword>
<feature type="transmembrane region" description="Helical" evidence="8">
    <location>
        <begin position="312"/>
        <end position="334"/>
    </location>
</feature>
<dbReference type="InterPro" id="IPR035906">
    <property type="entry name" value="MetI-like_sf"/>
</dbReference>
<evidence type="ECO:0000256" key="3">
    <source>
        <dbReference type="ARBA" id="ARBA00022475"/>
    </source>
</evidence>
<feature type="domain" description="ABC transmembrane type-1" evidence="9">
    <location>
        <begin position="74"/>
        <end position="282"/>
    </location>
</feature>
<feature type="transmembrane region" description="Helical" evidence="8">
    <location>
        <begin position="113"/>
        <end position="134"/>
    </location>
</feature>
<dbReference type="RefSeq" id="WP_053247758.1">
    <property type="nucleotide sequence ID" value="NZ_LGAP01000002.1"/>
</dbReference>
<dbReference type="PANTHER" id="PTHR43357">
    <property type="entry name" value="INNER MEMBRANE ABC TRANSPORTER PERMEASE PROTEIN YDCV"/>
    <property type="match status" value="1"/>
</dbReference>
<feature type="transmembrane region" description="Helical" evidence="8">
    <location>
        <begin position="490"/>
        <end position="511"/>
    </location>
</feature>
<feature type="transmembrane region" description="Helical" evidence="8">
    <location>
        <begin position="78"/>
        <end position="101"/>
    </location>
</feature>